<keyword evidence="2" id="KW-1185">Reference proteome</keyword>
<dbReference type="Proteomes" id="UP000664169">
    <property type="component" value="Unassembled WGS sequence"/>
</dbReference>
<sequence length="283" mass="32388">MAFIFSCCGLRRKRVKDGRYVSGKDIFSTLPIVDLCIAKAESGNVAFGRHDNNHYSYNISAPPPPNNAFIPFPTAPNGTRFSHELAAPTPWLDPNNNAQQIQGWQPSIPAPVFQSQEQVERQCQRDWEEWVRKESRTLPQRQAEFDRRKDVFVQITRENTFNFYGLDSRTLNATVPRRIFQHNAGGGCASEHRAVRRVAYMKTAYLAGLHKSFPEDQLYDRGRKLFNERHSNRLAAARQRGESFPPISVFERNNNTEYPGTAKSAQYCKIPTANDPFIHDKVD</sequence>
<protein>
    <submittedName>
        <fullName evidence="1">Uncharacterized protein</fullName>
    </submittedName>
</protein>
<proteinExistence type="predicted"/>
<dbReference type="EMBL" id="CAJPDQ010000032">
    <property type="protein sequence ID" value="CAF9929255.1"/>
    <property type="molecule type" value="Genomic_DNA"/>
</dbReference>
<accession>A0A8H3IV31</accession>
<gene>
    <name evidence="1" type="ORF">GOMPHAMPRED_005349</name>
</gene>
<reference evidence="1" key="1">
    <citation type="submission" date="2021-03" db="EMBL/GenBank/DDBJ databases">
        <authorList>
            <person name="Tagirdzhanova G."/>
        </authorList>
    </citation>
    <scope>NUCLEOTIDE SEQUENCE</scope>
</reference>
<evidence type="ECO:0000313" key="2">
    <source>
        <dbReference type="Proteomes" id="UP000664169"/>
    </source>
</evidence>
<name>A0A8H3IV31_9LECA</name>
<organism evidence="1 2">
    <name type="scientific">Gomphillus americanus</name>
    <dbReference type="NCBI Taxonomy" id="1940652"/>
    <lineage>
        <taxon>Eukaryota</taxon>
        <taxon>Fungi</taxon>
        <taxon>Dikarya</taxon>
        <taxon>Ascomycota</taxon>
        <taxon>Pezizomycotina</taxon>
        <taxon>Lecanoromycetes</taxon>
        <taxon>OSLEUM clade</taxon>
        <taxon>Ostropomycetidae</taxon>
        <taxon>Ostropales</taxon>
        <taxon>Graphidaceae</taxon>
        <taxon>Gomphilloideae</taxon>
        <taxon>Gomphillus</taxon>
    </lineage>
</organism>
<evidence type="ECO:0000313" key="1">
    <source>
        <dbReference type="EMBL" id="CAF9929255.1"/>
    </source>
</evidence>
<comment type="caution">
    <text evidence="1">The sequence shown here is derived from an EMBL/GenBank/DDBJ whole genome shotgun (WGS) entry which is preliminary data.</text>
</comment>
<dbReference type="AlphaFoldDB" id="A0A8H3IV31"/>